<feature type="repeat" description="RCC1" evidence="6">
    <location>
        <begin position="106"/>
        <end position="162"/>
    </location>
</feature>
<dbReference type="STRING" id="1884261.A0A5C3Q4S8"/>
<dbReference type="OrthoDB" id="5370059at2759"/>
<feature type="repeat" description="RCC1" evidence="6">
    <location>
        <begin position="392"/>
        <end position="446"/>
    </location>
</feature>
<feature type="region of interest" description="Disordered" evidence="7">
    <location>
        <begin position="523"/>
        <end position="624"/>
    </location>
</feature>
<dbReference type="PANTHER" id="PTHR46207">
    <property type="entry name" value="PROTEIN RCC2"/>
    <property type="match status" value="1"/>
</dbReference>
<dbReference type="InterPro" id="IPR019787">
    <property type="entry name" value="Znf_PHD-finger"/>
</dbReference>
<dbReference type="GO" id="GO:0016020">
    <property type="term" value="C:membrane"/>
    <property type="evidence" value="ECO:0007669"/>
    <property type="project" value="TreeGrafter"/>
</dbReference>
<evidence type="ECO:0000313" key="10">
    <source>
        <dbReference type="Proteomes" id="UP000305067"/>
    </source>
</evidence>
<dbReference type="PANTHER" id="PTHR46207:SF1">
    <property type="entry name" value="PROTEIN RCC2"/>
    <property type="match status" value="1"/>
</dbReference>
<keyword evidence="1" id="KW-0479">Metal-binding</keyword>
<dbReference type="Pfam" id="PF25390">
    <property type="entry name" value="WD40_RLD"/>
    <property type="match status" value="1"/>
</dbReference>
<dbReference type="Gene3D" id="3.30.40.10">
    <property type="entry name" value="Zinc/RING finger domain, C3HC4 (zinc finger)"/>
    <property type="match status" value="1"/>
</dbReference>
<feature type="domain" description="PHD-type" evidence="8">
    <location>
        <begin position="463"/>
        <end position="515"/>
    </location>
</feature>
<dbReference type="SUPFAM" id="SSF50985">
    <property type="entry name" value="RCC1/BLIP-II"/>
    <property type="match status" value="1"/>
</dbReference>
<accession>A0A5C3Q4S8</accession>
<proteinExistence type="predicted"/>
<sequence length="624" mass="67595">MVRLLAIPSSSHHQHTFTPFSSPFHSLSPSIMAPAQSGEDVKWGRVAICGGTDWPRLGRKDRKSEDEETSPDLLEPHILRSLTNVQATAVYSSHSACNFIVIDVDGQAWTFGRYNLGPGKETIISENAPQKWRVHEDLGAPKGTKIVHAACGRNHSLMVGSNGQVWSMGINTLGQCGRTPCPDIPKYKPVDAPWIKNGDKAVMVGAGITFSAVLTESGKVYTFGSGEKGQLGNGTTGERITTGNKTAYDVEPYPLLVKELQDKKIVQISCGQQHVIALDDAGLVYVWGYNGYCRLGLGNQVDILKPKVVPQFSGGSVTQTADIVTAGPTNSVVVDKQGMYWMAGKWKNSGEGSSGSPYSSFRYIQDVMGCRMTLVACGGVTHWGLVAEDDGIMTVAWGQNAANGELGLGNEQPKSATKPTKHEPLSGIEVIGIAPSQNSTIFLAVPSDKFSELPRHPEDVDASQHCKICSEDDRDDSDTSLQCDKCDDPYHLRCLNPPLSTVPEGEWFCRRCYTTPGAPIGHVATRKPSSYQEQHGQAGGRVQGTGPPKRGAVAKNGSGAGASKKKRKAVEEDEEEEDWRDDDDDDYGSGKKKRGGDDSDESSDGEWGKRKRKNPRLFTSKRED</sequence>
<evidence type="ECO:0000256" key="1">
    <source>
        <dbReference type="ARBA" id="ARBA00022723"/>
    </source>
</evidence>
<gene>
    <name evidence="9" type="ORF">BDV98DRAFT_578167</name>
</gene>
<feature type="repeat" description="RCC1" evidence="6">
    <location>
        <begin position="163"/>
        <end position="217"/>
    </location>
</feature>
<dbReference type="Pfam" id="PF00628">
    <property type="entry name" value="PHD"/>
    <property type="match status" value="1"/>
</dbReference>
<dbReference type="InterPro" id="IPR000408">
    <property type="entry name" value="Reg_chr_condens"/>
</dbReference>
<keyword evidence="3 5" id="KW-0863">Zinc-finger</keyword>
<evidence type="ECO:0000259" key="8">
    <source>
        <dbReference type="PROSITE" id="PS50016"/>
    </source>
</evidence>
<dbReference type="Gene3D" id="2.130.10.30">
    <property type="entry name" value="Regulator of chromosome condensation 1/beta-lactamase-inhibitor protein II"/>
    <property type="match status" value="2"/>
</dbReference>
<dbReference type="PROSITE" id="PS00626">
    <property type="entry name" value="RCC1_2"/>
    <property type="match status" value="1"/>
</dbReference>
<keyword evidence="2" id="KW-0677">Repeat</keyword>
<dbReference type="Proteomes" id="UP000305067">
    <property type="component" value="Unassembled WGS sequence"/>
</dbReference>
<dbReference type="InterPro" id="IPR019786">
    <property type="entry name" value="Zinc_finger_PHD-type_CS"/>
</dbReference>
<dbReference type="PROSITE" id="PS50016">
    <property type="entry name" value="ZF_PHD_2"/>
    <property type="match status" value="1"/>
</dbReference>
<dbReference type="InterPro" id="IPR028641">
    <property type="entry name" value="RCC2"/>
</dbReference>
<organism evidence="9 10">
    <name type="scientific">Pterulicium gracile</name>
    <dbReference type="NCBI Taxonomy" id="1884261"/>
    <lineage>
        <taxon>Eukaryota</taxon>
        <taxon>Fungi</taxon>
        <taxon>Dikarya</taxon>
        <taxon>Basidiomycota</taxon>
        <taxon>Agaricomycotina</taxon>
        <taxon>Agaricomycetes</taxon>
        <taxon>Agaricomycetidae</taxon>
        <taxon>Agaricales</taxon>
        <taxon>Pleurotineae</taxon>
        <taxon>Pterulaceae</taxon>
        <taxon>Pterulicium</taxon>
    </lineage>
</organism>
<evidence type="ECO:0000256" key="3">
    <source>
        <dbReference type="ARBA" id="ARBA00022771"/>
    </source>
</evidence>
<feature type="repeat" description="RCC1" evidence="6">
    <location>
        <begin position="282"/>
        <end position="337"/>
    </location>
</feature>
<dbReference type="InterPro" id="IPR013083">
    <property type="entry name" value="Znf_RING/FYVE/PHD"/>
</dbReference>
<evidence type="ECO:0000256" key="2">
    <source>
        <dbReference type="ARBA" id="ARBA00022737"/>
    </source>
</evidence>
<feature type="repeat" description="RCC1" evidence="6">
    <location>
        <begin position="218"/>
        <end position="281"/>
    </location>
</feature>
<dbReference type="InterPro" id="IPR001965">
    <property type="entry name" value="Znf_PHD"/>
</dbReference>
<evidence type="ECO:0000313" key="9">
    <source>
        <dbReference type="EMBL" id="TFK95198.1"/>
    </source>
</evidence>
<evidence type="ECO:0000256" key="7">
    <source>
        <dbReference type="SAM" id="MobiDB-lite"/>
    </source>
</evidence>
<dbReference type="GO" id="GO:0031267">
    <property type="term" value="F:small GTPase binding"/>
    <property type="evidence" value="ECO:0007669"/>
    <property type="project" value="TreeGrafter"/>
</dbReference>
<protein>
    <submittedName>
        <fullName evidence="9">RCC1/BLIP-II</fullName>
    </submittedName>
</protein>
<dbReference type="PROSITE" id="PS50012">
    <property type="entry name" value="RCC1_3"/>
    <property type="match status" value="5"/>
</dbReference>
<keyword evidence="4" id="KW-0862">Zinc</keyword>
<dbReference type="PROSITE" id="PS01359">
    <property type="entry name" value="ZF_PHD_1"/>
    <property type="match status" value="1"/>
</dbReference>
<evidence type="ECO:0000256" key="5">
    <source>
        <dbReference type="PROSITE-ProRule" id="PRU00146"/>
    </source>
</evidence>
<dbReference type="AlphaFoldDB" id="A0A5C3Q4S8"/>
<dbReference type="InterPro" id="IPR058923">
    <property type="entry name" value="RCC1-like_dom"/>
</dbReference>
<dbReference type="SMART" id="SM00249">
    <property type="entry name" value="PHD"/>
    <property type="match status" value="1"/>
</dbReference>
<feature type="compositionally biased region" description="Acidic residues" evidence="7">
    <location>
        <begin position="571"/>
        <end position="587"/>
    </location>
</feature>
<dbReference type="EMBL" id="ML178909">
    <property type="protein sequence ID" value="TFK95198.1"/>
    <property type="molecule type" value="Genomic_DNA"/>
</dbReference>
<dbReference type="SUPFAM" id="SSF57903">
    <property type="entry name" value="FYVE/PHD zinc finger"/>
    <property type="match status" value="1"/>
</dbReference>
<dbReference type="GO" id="GO:0008270">
    <property type="term" value="F:zinc ion binding"/>
    <property type="evidence" value="ECO:0007669"/>
    <property type="project" value="UniProtKB-KW"/>
</dbReference>
<reference evidence="9 10" key="1">
    <citation type="journal article" date="2019" name="Nat. Ecol. Evol.">
        <title>Megaphylogeny resolves global patterns of mushroom evolution.</title>
        <authorList>
            <person name="Varga T."/>
            <person name="Krizsan K."/>
            <person name="Foldi C."/>
            <person name="Dima B."/>
            <person name="Sanchez-Garcia M."/>
            <person name="Sanchez-Ramirez S."/>
            <person name="Szollosi G.J."/>
            <person name="Szarkandi J.G."/>
            <person name="Papp V."/>
            <person name="Albert L."/>
            <person name="Andreopoulos W."/>
            <person name="Angelini C."/>
            <person name="Antonin V."/>
            <person name="Barry K.W."/>
            <person name="Bougher N.L."/>
            <person name="Buchanan P."/>
            <person name="Buyck B."/>
            <person name="Bense V."/>
            <person name="Catcheside P."/>
            <person name="Chovatia M."/>
            <person name="Cooper J."/>
            <person name="Damon W."/>
            <person name="Desjardin D."/>
            <person name="Finy P."/>
            <person name="Geml J."/>
            <person name="Haridas S."/>
            <person name="Hughes K."/>
            <person name="Justo A."/>
            <person name="Karasinski D."/>
            <person name="Kautmanova I."/>
            <person name="Kiss B."/>
            <person name="Kocsube S."/>
            <person name="Kotiranta H."/>
            <person name="LaButti K.M."/>
            <person name="Lechner B.E."/>
            <person name="Liimatainen K."/>
            <person name="Lipzen A."/>
            <person name="Lukacs Z."/>
            <person name="Mihaltcheva S."/>
            <person name="Morgado L.N."/>
            <person name="Niskanen T."/>
            <person name="Noordeloos M.E."/>
            <person name="Ohm R.A."/>
            <person name="Ortiz-Santana B."/>
            <person name="Ovrebo C."/>
            <person name="Racz N."/>
            <person name="Riley R."/>
            <person name="Savchenko A."/>
            <person name="Shiryaev A."/>
            <person name="Soop K."/>
            <person name="Spirin V."/>
            <person name="Szebenyi C."/>
            <person name="Tomsovsky M."/>
            <person name="Tulloss R.E."/>
            <person name="Uehling J."/>
            <person name="Grigoriev I.V."/>
            <person name="Vagvolgyi C."/>
            <person name="Papp T."/>
            <person name="Martin F.M."/>
            <person name="Miettinen O."/>
            <person name="Hibbett D.S."/>
            <person name="Nagy L.G."/>
        </authorList>
    </citation>
    <scope>NUCLEOTIDE SEQUENCE [LARGE SCALE GENOMIC DNA]</scope>
    <source>
        <strain evidence="9 10">CBS 309.79</strain>
    </source>
</reference>
<evidence type="ECO:0000256" key="4">
    <source>
        <dbReference type="ARBA" id="ARBA00022833"/>
    </source>
</evidence>
<keyword evidence="10" id="KW-1185">Reference proteome</keyword>
<name>A0A5C3Q4S8_9AGAR</name>
<dbReference type="InterPro" id="IPR009091">
    <property type="entry name" value="RCC1/BLIP-II"/>
</dbReference>
<dbReference type="InterPro" id="IPR011011">
    <property type="entry name" value="Znf_FYVE_PHD"/>
</dbReference>
<evidence type="ECO:0000256" key="6">
    <source>
        <dbReference type="PROSITE-ProRule" id="PRU00235"/>
    </source>
</evidence>